<dbReference type="EMBL" id="PVZF01000005">
    <property type="protein sequence ID" value="PRY15209.1"/>
    <property type="molecule type" value="Genomic_DNA"/>
</dbReference>
<evidence type="ECO:0008006" key="3">
    <source>
        <dbReference type="Google" id="ProtNLM"/>
    </source>
</evidence>
<evidence type="ECO:0000313" key="1">
    <source>
        <dbReference type="EMBL" id="PRY15209.1"/>
    </source>
</evidence>
<proteinExistence type="predicted"/>
<accession>A0A2T0R4F0</accession>
<evidence type="ECO:0000313" key="2">
    <source>
        <dbReference type="Proteomes" id="UP000238083"/>
    </source>
</evidence>
<protein>
    <recommendedName>
        <fullName evidence="3">Polyketide cyclase/dehydrase/lipid transport protein</fullName>
    </recommendedName>
</protein>
<comment type="caution">
    <text evidence="1">The sequence shown here is derived from an EMBL/GenBank/DDBJ whole genome shotgun (WGS) entry which is preliminary data.</text>
</comment>
<dbReference type="AlphaFoldDB" id="A0A2T0R4F0"/>
<dbReference type="Proteomes" id="UP000238083">
    <property type="component" value="Unassembled WGS sequence"/>
</dbReference>
<reference evidence="1 2" key="1">
    <citation type="submission" date="2018-03" db="EMBL/GenBank/DDBJ databases">
        <title>Genomic Encyclopedia of Archaeal and Bacterial Type Strains, Phase II (KMG-II): from individual species to whole genera.</title>
        <authorList>
            <person name="Goeker M."/>
        </authorList>
    </citation>
    <scope>NUCLEOTIDE SEQUENCE [LARGE SCALE GENOMIC DNA]</scope>
    <source>
        <strain evidence="1 2">DSM 19711</strain>
    </source>
</reference>
<organism evidence="1 2">
    <name type="scientific">Kineococcus rhizosphaerae</name>
    <dbReference type="NCBI Taxonomy" id="559628"/>
    <lineage>
        <taxon>Bacteria</taxon>
        <taxon>Bacillati</taxon>
        <taxon>Actinomycetota</taxon>
        <taxon>Actinomycetes</taxon>
        <taxon>Kineosporiales</taxon>
        <taxon>Kineosporiaceae</taxon>
        <taxon>Kineococcus</taxon>
    </lineage>
</organism>
<name>A0A2T0R4F0_9ACTN</name>
<sequence length="128" mass="14644">MRWATVLGVIEAGSRRRNQPAPPHVVCEALVHPDRDPARPWLDLRPDEVRPEVVDLDAPHLVVWSSLWPVRPDARLRFDLPWDAGHQGTDLRWTLFVAGELPGPSLLGHLRRRVQQLINADLRYSFGQ</sequence>
<keyword evidence="2" id="KW-1185">Reference proteome</keyword>
<gene>
    <name evidence="1" type="ORF">CLV37_105135</name>
</gene>